<comment type="subcellular location">
    <subcellularLocation>
        <location evidence="1">Cell membrane</location>
        <topology evidence="1">Multi-pass membrane protein</topology>
    </subcellularLocation>
</comment>
<keyword evidence="3" id="KW-1003">Cell membrane</keyword>
<feature type="transmembrane region" description="Helical" evidence="8">
    <location>
        <begin position="198"/>
        <end position="216"/>
    </location>
</feature>
<dbReference type="Proteomes" id="UP000632828">
    <property type="component" value="Unassembled WGS sequence"/>
</dbReference>
<dbReference type="EMBL" id="JACWUN010000008">
    <property type="protein sequence ID" value="MBD1400696.1"/>
    <property type="molecule type" value="Genomic_DNA"/>
</dbReference>
<dbReference type="Pfam" id="PF03006">
    <property type="entry name" value="HlyIII"/>
    <property type="match status" value="1"/>
</dbReference>
<comment type="caution">
    <text evidence="9">The sequence shown here is derived from an EMBL/GenBank/DDBJ whole genome shotgun (WGS) entry which is preliminary data.</text>
</comment>
<feature type="binding site" evidence="7">
    <location>
        <position position="193"/>
    </location>
    <ligand>
        <name>Zn(2+)</name>
        <dbReference type="ChEBI" id="CHEBI:29105"/>
    </ligand>
</feature>
<keyword evidence="10" id="KW-1185">Reference proteome</keyword>
<dbReference type="AlphaFoldDB" id="A0A8J6UR72"/>
<name>A0A8J6UR72_9BACT</name>
<evidence type="ECO:0000313" key="10">
    <source>
        <dbReference type="Proteomes" id="UP000632828"/>
    </source>
</evidence>
<feature type="transmembrane region" description="Helical" evidence="8">
    <location>
        <begin position="21"/>
        <end position="41"/>
    </location>
</feature>
<evidence type="ECO:0000256" key="7">
    <source>
        <dbReference type="PIRSR" id="PIRSR604254-1"/>
    </source>
</evidence>
<keyword evidence="7" id="KW-0862">Zinc</keyword>
<feature type="transmembrane region" description="Helical" evidence="8">
    <location>
        <begin position="165"/>
        <end position="186"/>
    </location>
</feature>
<dbReference type="InterPro" id="IPR004254">
    <property type="entry name" value="AdipoR/HlyIII-related"/>
</dbReference>
<dbReference type="RefSeq" id="WP_191155501.1">
    <property type="nucleotide sequence ID" value="NZ_JACWUN010000008.1"/>
</dbReference>
<protein>
    <submittedName>
        <fullName evidence="9">Hemolysin III family protein</fullName>
    </submittedName>
</protein>
<gene>
    <name evidence="9" type="ORF">ICT70_08450</name>
</gene>
<sequence>MSELLSNTKRYSLAEELANSITHGIGALLSIAGLVVLVRLAVSRGDVWHIVSSSIFGATLILLYLSSTLYHSITAPRAKEVLRRFDHIAIYLLIAGTYTPFLLVSLRGPWGWSVFALVWGIALTGILLKVSPLGQKRGLSLTLYLVLGWSILIVLKPLLGYLEPAGIRLLVAGGLAYTGGVIFYGWKRLPYNHAIWHLFVLAGSCLHFFAILFYVIPPNAT</sequence>
<evidence type="ECO:0000256" key="3">
    <source>
        <dbReference type="ARBA" id="ARBA00022475"/>
    </source>
</evidence>
<feature type="binding site" evidence="7">
    <location>
        <position position="197"/>
    </location>
    <ligand>
        <name>Zn(2+)</name>
        <dbReference type="ChEBI" id="CHEBI:29105"/>
    </ligand>
</feature>
<keyword evidence="6 8" id="KW-0472">Membrane</keyword>
<proteinExistence type="inferred from homology"/>
<dbReference type="GO" id="GO:0005886">
    <property type="term" value="C:plasma membrane"/>
    <property type="evidence" value="ECO:0007669"/>
    <property type="project" value="UniProtKB-SubCell"/>
</dbReference>
<comment type="similarity">
    <text evidence="2">Belongs to the UPF0073 (Hly-III) family.</text>
</comment>
<feature type="transmembrane region" description="Helical" evidence="8">
    <location>
        <begin position="110"/>
        <end position="128"/>
    </location>
</feature>
<dbReference type="PANTHER" id="PTHR20855:SF3">
    <property type="entry name" value="LD03007P"/>
    <property type="match status" value="1"/>
</dbReference>
<evidence type="ECO:0000256" key="4">
    <source>
        <dbReference type="ARBA" id="ARBA00022692"/>
    </source>
</evidence>
<evidence type="ECO:0000256" key="8">
    <source>
        <dbReference type="SAM" id="Phobius"/>
    </source>
</evidence>
<evidence type="ECO:0000313" key="9">
    <source>
        <dbReference type="EMBL" id="MBD1400696.1"/>
    </source>
</evidence>
<evidence type="ECO:0000256" key="6">
    <source>
        <dbReference type="ARBA" id="ARBA00023136"/>
    </source>
</evidence>
<dbReference type="InterPro" id="IPR005744">
    <property type="entry name" value="Hy-lIII"/>
</dbReference>
<accession>A0A8J6UR72</accession>
<keyword evidence="7" id="KW-0479">Metal-binding</keyword>
<keyword evidence="4 8" id="KW-0812">Transmembrane</keyword>
<reference evidence="9" key="1">
    <citation type="submission" date="2020-09" db="EMBL/GenBank/DDBJ databases">
        <title>Pelobacter alkaliphilus sp. nov., a novel anaerobic arsenate-reducing bacterium from terrestrial mud volcano.</title>
        <authorList>
            <person name="Khomyakova M.A."/>
            <person name="Merkel A.Y."/>
            <person name="Slobodkin A.I."/>
        </authorList>
    </citation>
    <scope>NUCLEOTIDE SEQUENCE</scope>
    <source>
        <strain evidence="9">M08fum</strain>
    </source>
</reference>
<evidence type="ECO:0000256" key="1">
    <source>
        <dbReference type="ARBA" id="ARBA00004651"/>
    </source>
</evidence>
<dbReference type="PANTHER" id="PTHR20855">
    <property type="entry name" value="ADIPOR/PROGESTIN RECEPTOR-RELATED"/>
    <property type="match status" value="1"/>
</dbReference>
<feature type="transmembrane region" description="Helical" evidence="8">
    <location>
        <begin position="47"/>
        <end position="65"/>
    </location>
</feature>
<feature type="transmembrane region" description="Helical" evidence="8">
    <location>
        <begin position="85"/>
        <end position="104"/>
    </location>
</feature>
<evidence type="ECO:0000256" key="2">
    <source>
        <dbReference type="ARBA" id="ARBA00008488"/>
    </source>
</evidence>
<feature type="transmembrane region" description="Helical" evidence="8">
    <location>
        <begin position="140"/>
        <end position="159"/>
    </location>
</feature>
<feature type="binding site" evidence="7">
    <location>
        <position position="71"/>
    </location>
    <ligand>
        <name>Zn(2+)</name>
        <dbReference type="ChEBI" id="CHEBI:29105"/>
    </ligand>
</feature>
<dbReference type="NCBIfam" id="TIGR01065">
    <property type="entry name" value="hlyIII"/>
    <property type="match status" value="1"/>
</dbReference>
<evidence type="ECO:0000256" key="5">
    <source>
        <dbReference type="ARBA" id="ARBA00022989"/>
    </source>
</evidence>
<keyword evidence="5 8" id="KW-1133">Transmembrane helix</keyword>
<dbReference type="GO" id="GO:0046872">
    <property type="term" value="F:metal ion binding"/>
    <property type="evidence" value="ECO:0007669"/>
    <property type="project" value="UniProtKB-KW"/>
</dbReference>
<dbReference type="GO" id="GO:0140911">
    <property type="term" value="F:pore-forming activity"/>
    <property type="evidence" value="ECO:0007669"/>
    <property type="project" value="InterPro"/>
</dbReference>
<organism evidence="9 10">
    <name type="scientific">Pelovirga terrestris</name>
    <dbReference type="NCBI Taxonomy" id="2771352"/>
    <lineage>
        <taxon>Bacteria</taxon>
        <taxon>Pseudomonadati</taxon>
        <taxon>Thermodesulfobacteriota</taxon>
        <taxon>Desulfuromonadia</taxon>
        <taxon>Geobacterales</taxon>
        <taxon>Geobacteraceae</taxon>
        <taxon>Pelovirga</taxon>
    </lineage>
</organism>